<protein>
    <recommendedName>
        <fullName evidence="3">DUF763 domain-containing protein</fullName>
    </recommendedName>
</protein>
<proteinExistence type="predicted"/>
<evidence type="ECO:0000313" key="1">
    <source>
        <dbReference type="EMBL" id="KUO39998.1"/>
    </source>
</evidence>
<dbReference type="EMBL" id="LQMQ01000050">
    <property type="protein sequence ID" value="KUO39998.1"/>
    <property type="molecule type" value="Genomic_DNA"/>
</dbReference>
<evidence type="ECO:0008006" key="3">
    <source>
        <dbReference type="Google" id="ProtNLM"/>
    </source>
</evidence>
<dbReference type="InterPro" id="IPR008482">
    <property type="entry name" value="DUF763"/>
</dbReference>
<gene>
    <name evidence="1" type="ORF">APZ16_06905</name>
</gene>
<dbReference type="Pfam" id="PF05559">
    <property type="entry name" value="DUF763"/>
    <property type="match status" value="1"/>
</dbReference>
<dbReference type="Proteomes" id="UP000074294">
    <property type="component" value="Unassembled WGS sequence"/>
</dbReference>
<dbReference type="PANTHER" id="PTHR38597:SF1">
    <property type="entry name" value="BLL3834 PROTEIN"/>
    <property type="match status" value="1"/>
</dbReference>
<evidence type="ECO:0000313" key="2">
    <source>
        <dbReference type="Proteomes" id="UP000074294"/>
    </source>
</evidence>
<reference evidence="1 2" key="1">
    <citation type="journal article" date="2016" name="Nat. Microbiol.">
        <title>Genomic inference of the metabolism of cosmopolitan subsurface Archaea, Hadesarchaea.</title>
        <authorList>
            <person name="Baker B.J."/>
            <person name="Saw J.H."/>
            <person name="Lind A.E."/>
            <person name="Lazar C.S."/>
            <person name="Hinrichs K.-U."/>
            <person name="Teske A.P."/>
            <person name="Ettema T.J."/>
        </authorList>
    </citation>
    <scope>NUCLEOTIDE SEQUENCE [LARGE SCALE GENOMIC DNA]</scope>
</reference>
<accession>A0A147JU06</accession>
<sequence length="369" mass="40696">MKRTGTAELPLHYGSCPRWLFQRMVRLSGAIAEAIVLEYGTEEFLRRMADPFFFQSLGCVVGFDFHSSGLTTTLTGALKEALKPEELGLAVCGGKGKVSRSVPLEIQRLADVFSLTTAKVEGLKYASRMAAKVDNACVQDGYQLYHHAFLVDEAGNWAVVQQGMNESFARRYHWLSEGVDSFVEEPHSGIIGERGEETVLDMTAGESEEARKISVDLVCDGPKKLFAEVLEAGQRSLDDYTEKGKQMPRLIMPRGHTITGLPKQTVLALQRAYELQPENYEELIAISGIGPAAVRALALVSALIYGKPPSWKDPVRYSFAHGGKDGVPFPVDRATYQKTTEVLRAAIEGAKCGRDEKLKAIRRLHEFLG</sequence>
<dbReference type="PANTHER" id="PTHR38597">
    <property type="entry name" value="BLL3834 PROTEIN"/>
    <property type="match status" value="1"/>
</dbReference>
<dbReference type="STRING" id="1776334.APZ16_06905"/>
<dbReference type="AlphaFoldDB" id="A0A147JU06"/>
<comment type="caution">
    <text evidence="1">The sequence shown here is derived from an EMBL/GenBank/DDBJ whole genome shotgun (WGS) entry which is preliminary data.</text>
</comment>
<name>A0A147JU06_HADYE</name>
<organism evidence="1 2">
    <name type="scientific">Hadarchaeum yellowstonense</name>
    <dbReference type="NCBI Taxonomy" id="1776334"/>
    <lineage>
        <taxon>Archaea</taxon>
        <taxon>Methanobacteriati</taxon>
        <taxon>Candidatus Hadarchaeota</taxon>
        <taxon>Candidatus Hadarchaeia</taxon>
        <taxon>Candidatus Hadarchaeales</taxon>
        <taxon>Candidatus Hadarchaeaceae</taxon>
        <taxon>Candidatus Hadarchaeum</taxon>
    </lineage>
</organism>